<sequence>MSQQCALAAKKANSILDCIRRSVARRLREVILLLHSALVKPHLECCVQFWASQYKRDMDILERVQRRDLKIAKGLENLSYEASISFKLSELGLFSLEKRKVKGDLINDYKYLKGGCKDDGARLFSVVPSDRTRGNGHKLKHWRLHLNIRKHFLHCEALAQVAHGGCGVSLLGDIKITPGHGPGQPALGAPALGAPALDKGVGQGDLQRSLPTSAIVRAAEKLWGKVPGYSELNLSQQCALAAEMANSTWGCVNSSTGSRSRE</sequence>
<protein>
    <submittedName>
        <fullName evidence="1">Uncharacterized protein</fullName>
    </submittedName>
</protein>
<evidence type="ECO:0000313" key="1">
    <source>
        <dbReference type="EMBL" id="KAK4832418.1"/>
    </source>
</evidence>
<dbReference type="PANTHER" id="PTHR33332">
    <property type="entry name" value="REVERSE TRANSCRIPTASE DOMAIN-CONTAINING PROTEIN"/>
    <property type="match status" value="1"/>
</dbReference>
<accession>A0AAN7PW86</accession>
<proteinExistence type="predicted"/>
<name>A0AAN7PW86_MYCAM</name>
<comment type="caution">
    <text evidence="1">The sequence shown here is derived from an EMBL/GenBank/DDBJ whole genome shotgun (WGS) entry which is preliminary data.</text>
</comment>
<gene>
    <name evidence="1" type="ORF">QYF61_023097</name>
</gene>
<dbReference type="AlphaFoldDB" id="A0AAN7PW86"/>
<keyword evidence="2" id="KW-1185">Reference proteome</keyword>
<dbReference type="EMBL" id="JAUNZN010000001">
    <property type="protein sequence ID" value="KAK4832418.1"/>
    <property type="molecule type" value="Genomic_DNA"/>
</dbReference>
<organism evidence="1 2">
    <name type="scientific">Mycteria americana</name>
    <name type="common">Wood stork</name>
    <dbReference type="NCBI Taxonomy" id="33587"/>
    <lineage>
        <taxon>Eukaryota</taxon>
        <taxon>Metazoa</taxon>
        <taxon>Chordata</taxon>
        <taxon>Craniata</taxon>
        <taxon>Vertebrata</taxon>
        <taxon>Euteleostomi</taxon>
        <taxon>Archelosauria</taxon>
        <taxon>Archosauria</taxon>
        <taxon>Dinosauria</taxon>
        <taxon>Saurischia</taxon>
        <taxon>Theropoda</taxon>
        <taxon>Coelurosauria</taxon>
        <taxon>Aves</taxon>
        <taxon>Neognathae</taxon>
        <taxon>Neoaves</taxon>
        <taxon>Aequornithes</taxon>
        <taxon>Ciconiiformes</taxon>
        <taxon>Ciconiidae</taxon>
        <taxon>Mycteria</taxon>
    </lineage>
</organism>
<evidence type="ECO:0000313" key="2">
    <source>
        <dbReference type="Proteomes" id="UP001333110"/>
    </source>
</evidence>
<dbReference type="Proteomes" id="UP001333110">
    <property type="component" value="Unassembled WGS sequence"/>
</dbReference>
<reference evidence="1 2" key="1">
    <citation type="journal article" date="2023" name="J. Hered.">
        <title>Chromosome-level genome of the wood stork (Mycteria americana) provides insight into avian chromosome evolution.</title>
        <authorList>
            <person name="Flamio R. Jr."/>
            <person name="Ramstad K.M."/>
        </authorList>
    </citation>
    <scope>NUCLEOTIDE SEQUENCE [LARGE SCALE GENOMIC DNA]</scope>
    <source>
        <strain evidence="1">JAX WOST 10</strain>
    </source>
</reference>
<feature type="non-terminal residue" evidence="1">
    <location>
        <position position="262"/>
    </location>
</feature>